<evidence type="ECO:0000313" key="1">
    <source>
        <dbReference type="EMBL" id="CRK16317.1"/>
    </source>
</evidence>
<protein>
    <submittedName>
        <fullName evidence="1">Uncharacterized protein</fullName>
    </submittedName>
</protein>
<keyword evidence="2" id="KW-1185">Reference proteome</keyword>
<dbReference type="AlphaFoldDB" id="A0A0G4L2U7"/>
<reference evidence="1 2" key="1">
    <citation type="submission" date="2015-05" db="EMBL/GenBank/DDBJ databases">
        <authorList>
            <person name="Wang D.B."/>
            <person name="Wang M."/>
        </authorList>
    </citation>
    <scope>NUCLEOTIDE SEQUENCE [LARGE SCALE GENOMIC DNA]</scope>
    <source>
        <strain evidence="1">VL1</strain>
    </source>
</reference>
<evidence type="ECO:0000313" key="2">
    <source>
        <dbReference type="Proteomes" id="UP000044602"/>
    </source>
</evidence>
<proteinExistence type="predicted"/>
<accession>A0A0G4L2U7</accession>
<sequence length="52" mass="5900">MITSSTGLSTSTRRTPRLLPRLQEIRMRTTRPGLLVPRPELLVSRTSLKVPE</sequence>
<dbReference type="Proteomes" id="UP000044602">
    <property type="component" value="Unassembled WGS sequence"/>
</dbReference>
<dbReference type="EMBL" id="CVQH01007380">
    <property type="protein sequence ID" value="CRK16317.1"/>
    <property type="molecule type" value="Genomic_DNA"/>
</dbReference>
<name>A0A0G4L2U7_VERLO</name>
<organism evidence="1 2">
    <name type="scientific">Verticillium longisporum</name>
    <name type="common">Verticillium dahliae var. longisporum</name>
    <dbReference type="NCBI Taxonomy" id="100787"/>
    <lineage>
        <taxon>Eukaryota</taxon>
        <taxon>Fungi</taxon>
        <taxon>Dikarya</taxon>
        <taxon>Ascomycota</taxon>
        <taxon>Pezizomycotina</taxon>
        <taxon>Sordariomycetes</taxon>
        <taxon>Hypocreomycetidae</taxon>
        <taxon>Glomerellales</taxon>
        <taxon>Plectosphaerellaceae</taxon>
        <taxon>Verticillium</taxon>
    </lineage>
</organism>
<gene>
    <name evidence="1" type="ORF">BN1708_017477</name>
</gene>